<dbReference type="InterPro" id="IPR050808">
    <property type="entry name" value="Phage_Integrase"/>
</dbReference>
<accession>A0A363CW74</accession>
<keyword evidence="2" id="KW-0229">DNA integration</keyword>
<dbReference type="InterPro" id="IPR010998">
    <property type="entry name" value="Integrase_recombinase_N"/>
</dbReference>
<name>A0A363CW74_9BACT</name>
<comment type="similarity">
    <text evidence="1">Belongs to the 'phage' integrase family.</text>
</comment>
<dbReference type="Pfam" id="PF22022">
    <property type="entry name" value="Phage_int_M"/>
    <property type="match status" value="1"/>
</dbReference>
<proteinExistence type="inferred from homology"/>
<reference evidence="7 8" key="1">
    <citation type="submission" date="2017-02" db="EMBL/GenBank/DDBJ databases">
        <title>Arcobacter caeni sp. nov, a new Arcobacter species isolated from reclaimed water.</title>
        <authorList>
            <person name="Figueras M.J."/>
            <person name="Perez-Cataluna A."/>
            <person name="Salas-Masso N."/>
        </authorList>
    </citation>
    <scope>NUCLEOTIDE SEQUENCE [LARGE SCALE GENOMIC DNA]</scope>
    <source>
        <strain evidence="7 8">RW17-10</strain>
    </source>
</reference>
<dbReference type="PANTHER" id="PTHR30629">
    <property type="entry name" value="PROPHAGE INTEGRASE"/>
    <property type="match status" value="1"/>
</dbReference>
<dbReference type="AlphaFoldDB" id="A0A363CW74"/>
<feature type="domain" description="Integrase DNA-binding" evidence="5">
    <location>
        <begin position="11"/>
        <end position="110"/>
    </location>
</feature>
<dbReference type="GO" id="GO:0006310">
    <property type="term" value="P:DNA recombination"/>
    <property type="evidence" value="ECO:0007669"/>
    <property type="project" value="UniProtKB-KW"/>
</dbReference>
<dbReference type="Gene3D" id="1.10.150.130">
    <property type="match status" value="1"/>
</dbReference>
<evidence type="ECO:0000259" key="6">
    <source>
        <dbReference type="Pfam" id="PF22022"/>
    </source>
</evidence>
<dbReference type="Pfam" id="PF13356">
    <property type="entry name" value="Arm-DNA-bind_3"/>
    <property type="match status" value="1"/>
</dbReference>
<dbReference type="Gene3D" id="3.30.160.390">
    <property type="entry name" value="Integrase, DNA-binding domain"/>
    <property type="match status" value="1"/>
</dbReference>
<dbReference type="InterPro" id="IPR053876">
    <property type="entry name" value="Phage_int_M"/>
</dbReference>
<organism evidence="7 8">
    <name type="scientific">Arcobacter caeni</name>
    <dbReference type="NCBI Taxonomy" id="1912877"/>
    <lineage>
        <taxon>Bacteria</taxon>
        <taxon>Pseudomonadati</taxon>
        <taxon>Campylobacterota</taxon>
        <taxon>Epsilonproteobacteria</taxon>
        <taxon>Campylobacterales</taxon>
        <taxon>Arcobacteraceae</taxon>
        <taxon>Arcobacter</taxon>
    </lineage>
</organism>
<keyword evidence="8" id="KW-1185">Reference proteome</keyword>
<dbReference type="InterPro" id="IPR011010">
    <property type="entry name" value="DNA_brk_join_enz"/>
</dbReference>
<dbReference type="RefSeq" id="WP_108561242.1">
    <property type="nucleotide sequence ID" value="NZ_MUXE01000028.1"/>
</dbReference>
<dbReference type="Gene3D" id="1.10.443.10">
    <property type="entry name" value="Intergrase catalytic core"/>
    <property type="match status" value="1"/>
</dbReference>
<evidence type="ECO:0000256" key="3">
    <source>
        <dbReference type="ARBA" id="ARBA00023125"/>
    </source>
</evidence>
<dbReference type="SUPFAM" id="SSF56349">
    <property type="entry name" value="DNA breaking-rejoining enzymes"/>
    <property type="match status" value="1"/>
</dbReference>
<dbReference type="Proteomes" id="UP000251135">
    <property type="component" value="Unassembled WGS sequence"/>
</dbReference>
<evidence type="ECO:0000259" key="5">
    <source>
        <dbReference type="Pfam" id="PF13356"/>
    </source>
</evidence>
<evidence type="ECO:0000313" key="8">
    <source>
        <dbReference type="Proteomes" id="UP000251135"/>
    </source>
</evidence>
<protein>
    <submittedName>
        <fullName evidence="7">Uncharacterized protein</fullName>
    </submittedName>
</protein>
<evidence type="ECO:0000256" key="4">
    <source>
        <dbReference type="ARBA" id="ARBA00023172"/>
    </source>
</evidence>
<keyword evidence="4" id="KW-0233">DNA recombination</keyword>
<keyword evidence="3" id="KW-0238">DNA-binding</keyword>
<sequence length="332" mass="39044">MIKEIDKKNELTDLKIKHLKPTIRIEKDGSEKLVVNQISDTKIKGLYLTVKPNNNKLWEFRYTSPTKKNRRRTSFGNYPDVSLLKAREIGQKYRELLANNIDPIDNKKEELKLIDLNTKGKIENAINEWLKKESLSTTETTHKSKKMIFNYVMEFFRKENIIYVNEIKLFDITKLLQEKEKTAPETASKLFNYIGNFFKFCVLKGYCESNLILNIRKKDVLIKKEVMHMPKITDIQILKKLIVSIYSNKEGSISIQNALKLVLHLPLRPENLANLKWEYINFENRTLIIPRAMMKVKNKNLADFFLPLTDNVIEIWRGNINSYSELKDSEIK</sequence>
<dbReference type="OrthoDB" id="9775880at2"/>
<dbReference type="InterPro" id="IPR025166">
    <property type="entry name" value="Integrase_DNA_bind_dom"/>
</dbReference>
<evidence type="ECO:0000256" key="1">
    <source>
        <dbReference type="ARBA" id="ARBA00008857"/>
    </source>
</evidence>
<dbReference type="InterPro" id="IPR038488">
    <property type="entry name" value="Integrase_DNA-bd_sf"/>
</dbReference>
<dbReference type="InterPro" id="IPR013762">
    <property type="entry name" value="Integrase-like_cat_sf"/>
</dbReference>
<dbReference type="GO" id="GO:0015074">
    <property type="term" value="P:DNA integration"/>
    <property type="evidence" value="ECO:0007669"/>
    <property type="project" value="UniProtKB-KW"/>
</dbReference>
<gene>
    <name evidence="7" type="ORF">B0174_11720</name>
</gene>
<dbReference type="PANTHER" id="PTHR30629:SF2">
    <property type="entry name" value="PROPHAGE INTEGRASE INTS-RELATED"/>
    <property type="match status" value="1"/>
</dbReference>
<dbReference type="EMBL" id="MUXE01000028">
    <property type="protein sequence ID" value="PUE63350.1"/>
    <property type="molecule type" value="Genomic_DNA"/>
</dbReference>
<comment type="caution">
    <text evidence="7">The sequence shown here is derived from an EMBL/GenBank/DDBJ whole genome shotgun (WGS) entry which is preliminary data.</text>
</comment>
<feature type="domain" description="Phage integrase central" evidence="6">
    <location>
        <begin position="123"/>
        <end position="216"/>
    </location>
</feature>
<evidence type="ECO:0000256" key="2">
    <source>
        <dbReference type="ARBA" id="ARBA00022908"/>
    </source>
</evidence>
<dbReference type="GO" id="GO:0003677">
    <property type="term" value="F:DNA binding"/>
    <property type="evidence" value="ECO:0007669"/>
    <property type="project" value="UniProtKB-KW"/>
</dbReference>
<evidence type="ECO:0000313" key="7">
    <source>
        <dbReference type="EMBL" id="PUE63350.1"/>
    </source>
</evidence>